<keyword evidence="5" id="KW-0175">Coiled coil</keyword>
<sequence>MKKMPEVTNAHIISHTHWDREWFLNSKYTNEWLVPFFDSLFDMLEKEEDYRFILDGQTLMVEDYLAELEKQGKNSSKYKEKLKKYVKKGQIIIGPYYLQPDWQLLSEESLVRNLLIGHKVGNELGGVMKTGWLLDNFGQISQAPQIHKLFGLKGLFLWRGVEMPPTDIDSEFMWKSPDGTEMVSVYFLSSYRNAMRLAEYKEMFKERIENEVNKISPFATTSNVLLMNGYDQEMIPDNILPELENLSLEGIRAKQSTPPEYIDAISKENPDLKVLEGALYSGRYISVFPGILSARMYLKLKNDRCQRELTNYAEPLSALSWLMGGNYEDDTFLEAWKTLLKNHPHDSICGVSIDDVHTDMEERLARAYSISRRLTERGVEELTLNIKTEIKDDEKQPFVVFNTFPSGRGGVVSLDSTGDNCIVTDSTGKALPTQKGTGGNHYVYLDDIPATGYKTIYLDEGSDSFNAANYTGDYDRLVVKDNWIENKYLAIEIESDGSLNVFDKVNQEHYSGLGVFVDDADAGDTYNYSYPENDLKITTRNQKADIEIVEAGPLVATIKISQVMKLPASLSEDRKTRSEELLDLPVVNWVKVKANSPRIEFKTEVKNTVKDHRLRVLFPTGIDSKYSYAGTQFDITRHEIYPGVSDDSEIPDNVKRIIIGARESEPITTFPQCYFVDINDGDKGVAVLNKGLPEYEILPEDNIIALTLFRSVGWLARGDLLTRVGDAGPVIYTPDAQCLREMTFEYSLYFHKGDCLQGEVYHQARDYNNELLVIKTEQHEGVLPPENYFIKLHSPDNALQVTAIKRSEDGEGLILRLFNTGDKEVSGTLTTSLDCSKAYYANLNEEVEEKISIDRSNELSINVKPREIKTIKMVLESSNILDTGRAGETEIIENRSAQTDFSQYKSLPIVEKEDIEKEKIRLQRVEEKLNQSMKRVESLKNKLDKATNLSLVELAELEAEYHQARGDVTSYRRAALEARLSVVLTRKKYLTLYRKDEEGYKEAMDKIDEELREIGYALNQARVDKRVYEYIVEYYQHRLKLAKESCLTESGHLS</sequence>
<evidence type="ECO:0000256" key="3">
    <source>
        <dbReference type="ARBA" id="ARBA00022801"/>
    </source>
</evidence>
<evidence type="ECO:0000256" key="4">
    <source>
        <dbReference type="ARBA" id="ARBA00023295"/>
    </source>
</evidence>
<evidence type="ECO:0000313" key="8">
    <source>
        <dbReference type="Proteomes" id="UP000000719"/>
    </source>
</evidence>
<dbReference type="InterPro" id="IPR015341">
    <property type="entry name" value="Glyco_hydro_38_cen"/>
</dbReference>
<dbReference type="HOGENOM" id="CLU_322590_0_0_9"/>
<dbReference type="PANTHER" id="PTHR46017">
    <property type="entry name" value="ALPHA-MANNOSIDASE 2C1"/>
    <property type="match status" value="1"/>
</dbReference>
<dbReference type="InterPro" id="IPR028995">
    <property type="entry name" value="Glyco_hydro_57/38_cen_sf"/>
</dbReference>
<keyword evidence="3 7" id="KW-0378">Hydrolase</keyword>
<dbReference type="InterPro" id="IPR041147">
    <property type="entry name" value="GH38_C"/>
</dbReference>
<dbReference type="Pfam" id="PF07748">
    <property type="entry name" value="Glyco_hydro_38C"/>
    <property type="match status" value="1"/>
</dbReference>
<dbReference type="InterPro" id="IPR000602">
    <property type="entry name" value="Glyco_hydro_38_N"/>
</dbReference>
<dbReference type="GO" id="GO:0004559">
    <property type="term" value="F:alpha-mannosidase activity"/>
    <property type="evidence" value="ECO:0007669"/>
    <property type="project" value="UniProtKB-EC"/>
</dbReference>
<dbReference type="InterPro" id="IPR027291">
    <property type="entry name" value="Glyco_hydro_38_N_sf"/>
</dbReference>
<dbReference type="OrthoDB" id="9764050at2"/>
<dbReference type="STRING" id="373903.Hore_22970"/>
<dbReference type="InterPro" id="IPR011682">
    <property type="entry name" value="Glyco_hydro_38_C"/>
</dbReference>
<keyword evidence="4 7" id="KW-0326">Glycosidase</keyword>
<dbReference type="SUPFAM" id="SSF88713">
    <property type="entry name" value="Glycoside hydrolase/deacetylase"/>
    <property type="match status" value="1"/>
</dbReference>
<dbReference type="Gene3D" id="2.60.40.2220">
    <property type="match status" value="1"/>
</dbReference>
<protein>
    <submittedName>
        <fullName evidence="7">Alpha-mannosidase</fullName>
        <ecNumber evidence="7">3.2.1.24</ecNumber>
    </submittedName>
</protein>
<dbReference type="SUPFAM" id="SSF88688">
    <property type="entry name" value="Families 57/38 glycoside transferase middle domain"/>
    <property type="match status" value="1"/>
</dbReference>
<dbReference type="Gene3D" id="2.70.98.30">
    <property type="entry name" value="Golgi alpha-mannosidase II, domain 4"/>
    <property type="match status" value="1"/>
</dbReference>
<dbReference type="eggNOG" id="COG1293">
    <property type="taxonomic scope" value="Bacteria"/>
</dbReference>
<dbReference type="GO" id="GO:0046872">
    <property type="term" value="F:metal ion binding"/>
    <property type="evidence" value="ECO:0007669"/>
    <property type="project" value="UniProtKB-KW"/>
</dbReference>
<dbReference type="eggNOG" id="COG0383">
    <property type="taxonomic scope" value="Bacteria"/>
</dbReference>
<keyword evidence="8" id="KW-1185">Reference proteome</keyword>
<dbReference type="Pfam" id="PF09261">
    <property type="entry name" value="Alpha-mann_mid"/>
    <property type="match status" value="1"/>
</dbReference>
<gene>
    <name evidence="7" type="ordered locus">Hore_22970</name>
</gene>
<evidence type="ECO:0000259" key="6">
    <source>
        <dbReference type="SMART" id="SM00872"/>
    </source>
</evidence>
<dbReference type="Gene3D" id="3.20.110.10">
    <property type="entry name" value="Glycoside hydrolase 38, N terminal domain"/>
    <property type="match status" value="1"/>
</dbReference>
<evidence type="ECO:0000256" key="5">
    <source>
        <dbReference type="SAM" id="Coils"/>
    </source>
</evidence>
<dbReference type="KEGG" id="hor:Hore_22970"/>
<dbReference type="Proteomes" id="UP000000719">
    <property type="component" value="Chromosome"/>
</dbReference>
<dbReference type="SMART" id="SM00872">
    <property type="entry name" value="Alpha-mann_mid"/>
    <property type="match status" value="1"/>
</dbReference>
<accession>B8D190</accession>
<dbReference type="AlphaFoldDB" id="B8D190"/>
<dbReference type="SUPFAM" id="SSF74650">
    <property type="entry name" value="Galactose mutarotase-like"/>
    <property type="match status" value="1"/>
</dbReference>
<dbReference type="EC" id="3.2.1.24" evidence="7"/>
<dbReference type="GO" id="GO:0006013">
    <property type="term" value="P:mannose metabolic process"/>
    <property type="evidence" value="ECO:0007669"/>
    <property type="project" value="InterPro"/>
</dbReference>
<dbReference type="Pfam" id="PF01074">
    <property type="entry name" value="Glyco_hydro_38N"/>
    <property type="match status" value="1"/>
</dbReference>
<evidence type="ECO:0000256" key="2">
    <source>
        <dbReference type="ARBA" id="ARBA00022723"/>
    </source>
</evidence>
<dbReference type="Pfam" id="PF17677">
    <property type="entry name" value="Glyco_hydro38C2"/>
    <property type="match status" value="1"/>
</dbReference>
<organism evidence="7 8">
    <name type="scientific">Halothermothrix orenii (strain H 168 / OCM 544 / DSM 9562)</name>
    <dbReference type="NCBI Taxonomy" id="373903"/>
    <lineage>
        <taxon>Bacteria</taxon>
        <taxon>Bacillati</taxon>
        <taxon>Bacillota</taxon>
        <taxon>Clostridia</taxon>
        <taxon>Halanaerobiales</taxon>
        <taxon>Halothermotrichaceae</taxon>
        <taxon>Halothermothrix</taxon>
    </lineage>
</organism>
<evidence type="ECO:0000313" key="7">
    <source>
        <dbReference type="EMBL" id="ACL71042.1"/>
    </source>
</evidence>
<dbReference type="Gene3D" id="1.20.1270.50">
    <property type="entry name" value="Glycoside hydrolase family 38, central domain"/>
    <property type="match status" value="1"/>
</dbReference>
<dbReference type="GO" id="GO:0009313">
    <property type="term" value="P:oligosaccharide catabolic process"/>
    <property type="evidence" value="ECO:0007669"/>
    <property type="project" value="TreeGrafter"/>
</dbReference>
<dbReference type="PANTHER" id="PTHR46017:SF2">
    <property type="entry name" value="MANNOSYLGLYCERATE HYDROLASE"/>
    <property type="match status" value="1"/>
</dbReference>
<dbReference type="GO" id="GO:0030246">
    <property type="term" value="F:carbohydrate binding"/>
    <property type="evidence" value="ECO:0007669"/>
    <property type="project" value="InterPro"/>
</dbReference>
<reference evidence="7 8" key="1">
    <citation type="journal article" date="2009" name="PLoS ONE">
        <title>Genome analysis of the anaerobic thermohalophilic bacterium Halothermothrix orenii.</title>
        <authorList>
            <person name="Mavromatis K."/>
            <person name="Ivanova N."/>
            <person name="Anderson I."/>
            <person name="Lykidis A."/>
            <person name="Hooper S.D."/>
            <person name="Sun H."/>
            <person name="Kunin V."/>
            <person name="Lapidus A."/>
            <person name="Hugenholtz P."/>
            <person name="Patel B."/>
            <person name="Kyrpides N.C."/>
        </authorList>
    </citation>
    <scope>NUCLEOTIDE SEQUENCE [LARGE SCALE GENOMIC DNA]</scope>
    <source>
        <strain evidence="8">H 168 / OCM 544 / DSM 9562</strain>
    </source>
</reference>
<keyword evidence="2" id="KW-0479">Metal-binding</keyword>
<dbReference type="CAZy" id="GH38">
    <property type="family name" value="Glycoside Hydrolase Family 38"/>
</dbReference>
<dbReference type="InterPro" id="IPR037094">
    <property type="entry name" value="Glyco_hydro_38_cen_sf"/>
</dbReference>
<dbReference type="InterPro" id="IPR011330">
    <property type="entry name" value="Glyco_hydro/deAcase_b/a-brl"/>
</dbReference>
<dbReference type="EMBL" id="CP001098">
    <property type="protein sequence ID" value="ACL71042.1"/>
    <property type="molecule type" value="Genomic_DNA"/>
</dbReference>
<dbReference type="InterPro" id="IPR011013">
    <property type="entry name" value="Gal_mutarotase_sf_dom"/>
</dbReference>
<name>B8D190_HALOH</name>
<evidence type="ECO:0000256" key="1">
    <source>
        <dbReference type="ARBA" id="ARBA00009792"/>
    </source>
</evidence>
<feature type="coiled-coil region" evidence="5">
    <location>
        <begin position="912"/>
        <end position="974"/>
    </location>
</feature>
<comment type="similarity">
    <text evidence="1">Belongs to the glycosyl hydrolase 38 family.</text>
</comment>
<feature type="domain" description="Glycoside hydrolase family 38 central" evidence="6">
    <location>
        <begin position="287"/>
        <end position="364"/>
    </location>
</feature>
<proteinExistence type="inferred from homology"/>